<dbReference type="Proteomes" id="UP000008065">
    <property type="component" value="Unassembled WGS sequence"/>
</dbReference>
<dbReference type="EMBL" id="GL891382">
    <property type="protein sequence ID" value="EGO52752.1"/>
    <property type="molecule type" value="Genomic_DNA"/>
</dbReference>
<sequence length="55" mass="6103">MGLEIRKWKDRGIVSVLSGRTPGSVLLLALYYLSLSAALLSLATRERNQGMNNRI</sequence>
<dbReference type="RefSeq" id="XP_009856386.1">
    <property type="nucleotide sequence ID" value="XM_009858084.1"/>
</dbReference>
<dbReference type="HOGENOM" id="CLU_3032951_0_0_1"/>
<reference evidence="3" key="1">
    <citation type="journal article" date="2011" name="Genetics">
        <title>Massive changes in genome architecture accompany the transition to self-fertility in the filamentous fungus Neurospora tetrasperma.</title>
        <authorList>
            <person name="Ellison C.E."/>
            <person name="Stajich J.E."/>
            <person name="Jacobson D.J."/>
            <person name="Natvig D.O."/>
            <person name="Lapidus A."/>
            <person name="Foster B."/>
            <person name="Aerts A."/>
            <person name="Riley R."/>
            <person name="Lindquist E.A."/>
            <person name="Grigoriev I.V."/>
            <person name="Taylor J.W."/>
        </authorList>
    </citation>
    <scope>NUCLEOTIDE SEQUENCE [LARGE SCALE GENOMIC DNA]</scope>
    <source>
        <strain evidence="3">FGSC 2508 / P0657</strain>
    </source>
</reference>
<evidence type="ECO:0000313" key="2">
    <source>
        <dbReference type="EMBL" id="EGO52752.1"/>
    </source>
</evidence>
<dbReference type="KEGG" id="nte:NEUTE1DRAFT118916"/>
<dbReference type="GeneID" id="20823688"/>
<keyword evidence="1" id="KW-1133">Transmembrane helix</keyword>
<keyword evidence="1" id="KW-0472">Membrane</keyword>
<dbReference type="AlphaFoldDB" id="F8N4W8"/>
<keyword evidence="1" id="KW-0812">Transmembrane</keyword>
<dbReference type="VEuPathDB" id="FungiDB:NEUTE1DRAFT_118916"/>
<organism evidence="2 3">
    <name type="scientific">Neurospora tetrasperma (strain FGSC 2508 / ATCC MYA-4615 / P0657)</name>
    <dbReference type="NCBI Taxonomy" id="510951"/>
    <lineage>
        <taxon>Eukaryota</taxon>
        <taxon>Fungi</taxon>
        <taxon>Dikarya</taxon>
        <taxon>Ascomycota</taxon>
        <taxon>Pezizomycotina</taxon>
        <taxon>Sordariomycetes</taxon>
        <taxon>Sordariomycetidae</taxon>
        <taxon>Sordariales</taxon>
        <taxon>Sordariaceae</taxon>
        <taxon>Neurospora</taxon>
    </lineage>
</organism>
<name>F8N4W8_NEUT8</name>
<keyword evidence="3" id="KW-1185">Reference proteome</keyword>
<proteinExistence type="predicted"/>
<gene>
    <name evidence="2" type="ORF">NEUTE1DRAFT_118916</name>
</gene>
<evidence type="ECO:0000256" key="1">
    <source>
        <dbReference type="SAM" id="Phobius"/>
    </source>
</evidence>
<feature type="transmembrane region" description="Helical" evidence="1">
    <location>
        <begin position="25"/>
        <end position="44"/>
    </location>
</feature>
<accession>F8N4W8</accession>
<evidence type="ECO:0000313" key="3">
    <source>
        <dbReference type="Proteomes" id="UP000008065"/>
    </source>
</evidence>
<protein>
    <submittedName>
        <fullName evidence="2">Uncharacterized protein</fullName>
    </submittedName>
</protein>